<evidence type="ECO:0008006" key="4">
    <source>
        <dbReference type="Google" id="ProtNLM"/>
    </source>
</evidence>
<feature type="transmembrane region" description="Helical" evidence="1">
    <location>
        <begin position="44"/>
        <end position="61"/>
    </location>
</feature>
<dbReference type="RefSeq" id="WP_231062744.1">
    <property type="nucleotide sequence ID" value="NZ_JAJNOR010000005.1"/>
</dbReference>
<accession>A0AAP2WAA2</accession>
<gene>
    <name evidence="2" type="ORF">LQE92_09500</name>
</gene>
<evidence type="ECO:0000313" key="2">
    <source>
        <dbReference type="EMBL" id="MCD2492864.1"/>
    </source>
</evidence>
<comment type="caution">
    <text evidence="2">The sequence shown here is derived from an EMBL/GenBank/DDBJ whole genome shotgun (WGS) entry which is preliminary data.</text>
</comment>
<proteinExistence type="predicted"/>
<keyword evidence="3" id="KW-1185">Reference proteome</keyword>
<reference evidence="2 3" key="1">
    <citation type="submission" date="2021-11" db="EMBL/GenBank/DDBJ databases">
        <title>Lacrimispora sp. nov. NSJ-141 isolated from human feces.</title>
        <authorList>
            <person name="Abdugheni R."/>
        </authorList>
    </citation>
    <scope>NUCLEOTIDE SEQUENCE [LARGE SCALE GENOMIC DNA]</scope>
    <source>
        <strain evidence="2 3">NSJ-141</strain>
    </source>
</reference>
<evidence type="ECO:0000313" key="3">
    <source>
        <dbReference type="Proteomes" id="UP001299265"/>
    </source>
</evidence>
<organism evidence="2 3">
    <name type="scientific">Lientehia hominis</name>
    <dbReference type="NCBI Taxonomy" id="2897778"/>
    <lineage>
        <taxon>Bacteria</taxon>
        <taxon>Bacillati</taxon>
        <taxon>Bacillota</taxon>
        <taxon>Clostridia</taxon>
        <taxon>Lachnospirales</taxon>
        <taxon>Lachnospiraceae</taxon>
        <taxon>Lientehia</taxon>
    </lineage>
</organism>
<protein>
    <recommendedName>
        <fullName evidence="4">Zn-finger containing protein</fullName>
    </recommendedName>
</protein>
<evidence type="ECO:0000256" key="1">
    <source>
        <dbReference type="SAM" id="Phobius"/>
    </source>
</evidence>
<keyword evidence="1" id="KW-0472">Membrane</keyword>
<keyword evidence="1" id="KW-0812">Transmembrane</keyword>
<feature type="transmembrane region" description="Helical" evidence="1">
    <location>
        <begin position="21"/>
        <end position="38"/>
    </location>
</feature>
<sequence>MGGFRDKVSRWMYGRYGSDQLNKCVMVFTIVFMVISLFTRLTVFYWLALGGLILMYFRMLSKNIYKRSAENTKYLKATAGIRRSFARMKSRSQDKSHCYFKCPSCKQTVRVPRGKGKISIRCPKCSTEFVKKT</sequence>
<keyword evidence="1" id="KW-1133">Transmembrane helix</keyword>
<dbReference type="Proteomes" id="UP001299265">
    <property type="component" value="Unassembled WGS sequence"/>
</dbReference>
<dbReference type="EMBL" id="JAJNOR010000005">
    <property type="protein sequence ID" value="MCD2492864.1"/>
    <property type="molecule type" value="Genomic_DNA"/>
</dbReference>
<dbReference type="AlphaFoldDB" id="A0AAP2WAA2"/>
<name>A0AAP2WAA2_9FIRM</name>